<evidence type="ECO:0000313" key="2">
    <source>
        <dbReference type="EMBL" id="MCC6069791.1"/>
    </source>
</evidence>
<accession>A0ABS8IPH3</accession>
<gene>
    <name evidence="2" type="ORF">LMJ30_02310</name>
</gene>
<protein>
    <submittedName>
        <fullName evidence="2">Uncharacterized protein</fullName>
    </submittedName>
</protein>
<dbReference type="RefSeq" id="WP_229430723.1">
    <property type="nucleotide sequence ID" value="NZ_JAJHPV010000004.1"/>
</dbReference>
<comment type="caution">
    <text evidence="2">The sequence shown here is derived from an EMBL/GenBank/DDBJ whole genome shotgun (WGS) entry which is preliminary data.</text>
</comment>
<evidence type="ECO:0000313" key="3">
    <source>
        <dbReference type="Proteomes" id="UP001198701"/>
    </source>
</evidence>
<evidence type="ECO:0000256" key="1">
    <source>
        <dbReference type="SAM" id="Phobius"/>
    </source>
</evidence>
<name>A0ABS8IPH3_9BURK</name>
<keyword evidence="1" id="KW-1133">Transmembrane helix</keyword>
<keyword evidence="3" id="KW-1185">Reference proteome</keyword>
<dbReference type="EMBL" id="JAJHPV010000004">
    <property type="protein sequence ID" value="MCC6069791.1"/>
    <property type="molecule type" value="Genomic_DNA"/>
</dbReference>
<organism evidence="2 3">
    <name type="scientific">Massilia agrisoli</name>
    <dbReference type="NCBI Taxonomy" id="2892444"/>
    <lineage>
        <taxon>Bacteria</taxon>
        <taxon>Pseudomonadati</taxon>
        <taxon>Pseudomonadota</taxon>
        <taxon>Betaproteobacteria</taxon>
        <taxon>Burkholderiales</taxon>
        <taxon>Oxalobacteraceae</taxon>
        <taxon>Telluria group</taxon>
        <taxon>Massilia</taxon>
    </lineage>
</organism>
<dbReference type="Proteomes" id="UP001198701">
    <property type="component" value="Unassembled WGS sequence"/>
</dbReference>
<sequence>MYRGFKMGVKKFLEGDEEEPSRNPVAGGGGPPYDGEMEARIAKLEDFVSEARMELRAIDVRLGRIEMRLDAAATKADIQDSANAMIKWIVATAALLGAGAITMMTFVLNSATTKASQSAPAPIVITVPTHAGVPAAPQVLPTR</sequence>
<keyword evidence="1" id="KW-0812">Transmembrane</keyword>
<keyword evidence="1" id="KW-0472">Membrane</keyword>
<feature type="transmembrane region" description="Helical" evidence="1">
    <location>
        <begin position="88"/>
        <end position="108"/>
    </location>
</feature>
<proteinExistence type="predicted"/>
<reference evidence="2 3" key="1">
    <citation type="submission" date="2021-11" db="EMBL/GenBank/DDBJ databases">
        <authorList>
            <person name="Huq M.A."/>
        </authorList>
    </citation>
    <scope>NUCLEOTIDE SEQUENCE [LARGE SCALE GENOMIC DNA]</scope>
    <source>
        <strain evidence="2 3">MAHUQ-52</strain>
    </source>
</reference>